<reference evidence="3 4" key="1">
    <citation type="submission" date="2020-08" db="EMBL/GenBank/DDBJ databases">
        <title>Genomic Encyclopedia of Type Strains, Phase IV (KMG-IV): sequencing the most valuable type-strain genomes for metagenomic binning, comparative biology and taxonomic classification.</title>
        <authorList>
            <person name="Goeker M."/>
        </authorList>
    </citation>
    <scope>NUCLEOTIDE SEQUENCE [LARGE SCALE GENOMIC DNA]</scope>
    <source>
        <strain evidence="3 4">DSM 26718</strain>
    </source>
</reference>
<dbReference type="RefSeq" id="WP_183403165.1">
    <property type="nucleotide sequence ID" value="NZ_JACHGG010000002.1"/>
</dbReference>
<feature type="chain" id="PRO_5031043648" description="Outer membrane protein assembly factor BamE" evidence="2">
    <location>
        <begin position="26"/>
        <end position="209"/>
    </location>
</feature>
<sequence length="209" mass="22642">MKLFICIAPFLLSLAACQSSPTTPAATEAAAHAPPTPSATPEPSPEPTASANPERIQDGLVTVNGQPNKELTVQELKRQMGRPDSVEKGAVECGSQLDTPPNAPAGDWWYYGNTLYEVSGTQALLHSFDVTTGQFKGKLGKLTLDQNTTLEDVRRLYPVATKQAEEPEPESGELTVNLPFEHNGELTDASLNLVFKNGRLQEVEFFFPC</sequence>
<dbReference type="EMBL" id="JACHGG010000002">
    <property type="protein sequence ID" value="MBB6058639.1"/>
    <property type="molecule type" value="Genomic_DNA"/>
</dbReference>
<keyword evidence="2" id="KW-0732">Signal</keyword>
<feature type="compositionally biased region" description="Pro residues" evidence="1">
    <location>
        <begin position="34"/>
        <end position="46"/>
    </location>
</feature>
<accession>A0A7W9T178</accession>
<evidence type="ECO:0000313" key="3">
    <source>
        <dbReference type="EMBL" id="MBB6058639.1"/>
    </source>
</evidence>
<evidence type="ECO:0000313" key="4">
    <source>
        <dbReference type="Proteomes" id="UP000532746"/>
    </source>
</evidence>
<evidence type="ECO:0000256" key="2">
    <source>
        <dbReference type="SAM" id="SignalP"/>
    </source>
</evidence>
<gene>
    <name evidence="3" type="ORF">HNQ93_001485</name>
</gene>
<dbReference type="AlphaFoldDB" id="A0A7W9T178"/>
<comment type="caution">
    <text evidence="3">The sequence shown here is derived from an EMBL/GenBank/DDBJ whole genome shotgun (WGS) entry which is preliminary data.</text>
</comment>
<proteinExistence type="predicted"/>
<feature type="signal peptide" evidence="2">
    <location>
        <begin position="1"/>
        <end position="25"/>
    </location>
</feature>
<name>A0A7W9T178_9BACT</name>
<protein>
    <recommendedName>
        <fullName evidence="5">Outer membrane protein assembly factor BamE</fullName>
    </recommendedName>
</protein>
<dbReference type="PROSITE" id="PS51257">
    <property type="entry name" value="PROKAR_LIPOPROTEIN"/>
    <property type="match status" value="1"/>
</dbReference>
<organism evidence="3 4">
    <name type="scientific">Hymenobacter luteus</name>
    <dbReference type="NCBI Taxonomy" id="1411122"/>
    <lineage>
        <taxon>Bacteria</taxon>
        <taxon>Pseudomonadati</taxon>
        <taxon>Bacteroidota</taxon>
        <taxon>Cytophagia</taxon>
        <taxon>Cytophagales</taxon>
        <taxon>Hymenobacteraceae</taxon>
        <taxon>Hymenobacter</taxon>
    </lineage>
</organism>
<evidence type="ECO:0000256" key="1">
    <source>
        <dbReference type="SAM" id="MobiDB-lite"/>
    </source>
</evidence>
<keyword evidence="4" id="KW-1185">Reference proteome</keyword>
<dbReference type="Proteomes" id="UP000532746">
    <property type="component" value="Unassembled WGS sequence"/>
</dbReference>
<feature type="region of interest" description="Disordered" evidence="1">
    <location>
        <begin position="25"/>
        <end position="52"/>
    </location>
</feature>
<evidence type="ECO:0008006" key="5">
    <source>
        <dbReference type="Google" id="ProtNLM"/>
    </source>
</evidence>